<feature type="non-terminal residue" evidence="9">
    <location>
        <position position="670"/>
    </location>
</feature>
<keyword evidence="4 7" id="KW-0472">Membrane</keyword>
<dbReference type="Pfam" id="PF20684">
    <property type="entry name" value="Fung_rhodopsin"/>
    <property type="match status" value="1"/>
</dbReference>
<protein>
    <recommendedName>
        <fullName evidence="8">Rhodopsin domain-containing protein</fullName>
    </recommendedName>
</protein>
<feature type="transmembrane region" description="Helical" evidence="7">
    <location>
        <begin position="283"/>
        <end position="304"/>
    </location>
</feature>
<organism evidence="9 10">
    <name type="scientific">Scytalidium lignicola</name>
    <name type="common">Hyphomycete</name>
    <dbReference type="NCBI Taxonomy" id="5539"/>
    <lineage>
        <taxon>Eukaryota</taxon>
        <taxon>Fungi</taxon>
        <taxon>Dikarya</taxon>
        <taxon>Ascomycota</taxon>
        <taxon>Pezizomycotina</taxon>
        <taxon>Leotiomycetes</taxon>
        <taxon>Leotiomycetes incertae sedis</taxon>
        <taxon>Scytalidium</taxon>
    </lineage>
</organism>
<feature type="transmembrane region" description="Helical" evidence="7">
    <location>
        <begin position="72"/>
        <end position="91"/>
    </location>
</feature>
<evidence type="ECO:0000256" key="4">
    <source>
        <dbReference type="ARBA" id="ARBA00023136"/>
    </source>
</evidence>
<feature type="transmembrane region" description="Helical" evidence="7">
    <location>
        <begin position="131"/>
        <end position="153"/>
    </location>
</feature>
<dbReference type="PANTHER" id="PTHR33048:SF47">
    <property type="entry name" value="INTEGRAL MEMBRANE PROTEIN-RELATED"/>
    <property type="match status" value="1"/>
</dbReference>
<gene>
    <name evidence="9" type="ORF">B7463_g11986</name>
</gene>
<feature type="non-terminal residue" evidence="9">
    <location>
        <position position="1"/>
    </location>
</feature>
<name>A0A3E2GUC3_SCYLI</name>
<reference evidence="9 10" key="1">
    <citation type="submission" date="2018-05" db="EMBL/GenBank/DDBJ databases">
        <title>Draft genome sequence of Scytalidium lignicola DSM 105466, a ubiquitous saprotrophic fungus.</title>
        <authorList>
            <person name="Buettner E."/>
            <person name="Gebauer A.M."/>
            <person name="Hofrichter M."/>
            <person name="Liers C."/>
            <person name="Kellner H."/>
        </authorList>
    </citation>
    <scope>NUCLEOTIDE SEQUENCE [LARGE SCALE GENOMIC DNA]</scope>
    <source>
        <strain evidence="9 10">DSM 105466</strain>
    </source>
</reference>
<dbReference type="GO" id="GO:0016020">
    <property type="term" value="C:membrane"/>
    <property type="evidence" value="ECO:0007669"/>
    <property type="project" value="UniProtKB-SubCell"/>
</dbReference>
<evidence type="ECO:0000256" key="5">
    <source>
        <dbReference type="ARBA" id="ARBA00038359"/>
    </source>
</evidence>
<evidence type="ECO:0000313" key="10">
    <source>
        <dbReference type="Proteomes" id="UP000258309"/>
    </source>
</evidence>
<dbReference type="Proteomes" id="UP000258309">
    <property type="component" value="Unassembled WGS sequence"/>
</dbReference>
<keyword evidence="2 7" id="KW-0812">Transmembrane</keyword>
<feature type="domain" description="Rhodopsin" evidence="8">
    <location>
        <begin position="56"/>
        <end position="306"/>
    </location>
</feature>
<feature type="transmembrane region" description="Helical" evidence="7">
    <location>
        <begin position="246"/>
        <end position="268"/>
    </location>
</feature>
<comment type="caution">
    <text evidence="9">The sequence shown here is derived from an EMBL/GenBank/DDBJ whole genome shotgun (WGS) entry which is preliminary data.</text>
</comment>
<proteinExistence type="inferred from homology"/>
<dbReference type="STRING" id="5539.A0A3E2GUC3"/>
<feature type="transmembrane region" description="Helical" evidence="7">
    <location>
        <begin position="215"/>
        <end position="234"/>
    </location>
</feature>
<feature type="compositionally biased region" description="Basic and acidic residues" evidence="6">
    <location>
        <begin position="8"/>
        <end position="20"/>
    </location>
</feature>
<keyword evidence="3 7" id="KW-1133">Transmembrane helix</keyword>
<evidence type="ECO:0000313" key="9">
    <source>
        <dbReference type="EMBL" id="RFU24353.1"/>
    </source>
</evidence>
<evidence type="ECO:0000256" key="6">
    <source>
        <dbReference type="SAM" id="MobiDB-lite"/>
    </source>
</evidence>
<dbReference type="PANTHER" id="PTHR33048">
    <property type="entry name" value="PTH11-LIKE INTEGRAL MEMBRANE PROTEIN (AFU_ORTHOLOGUE AFUA_5G11245)"/>
    <property type="match status" value="1"/>
</dbReference>
<evidence type="ECO:0000256" key="2">
    <source>
        <dbReference type="ARBA" id="ARBA00022692"/>
    </source>
</evidence>
<dbReference type="AlphaFoldDB" id="A0A3E2GUC3"/>
<sequence length="670" mass="75472">MLGFRRISHAEHTEKERRDRKTERRRFRIFEVISPPSHHAAIIWAGVAIATTFIALRGFLRVKYYGRFQLDDFFAVFAYLLLIALAVLYTLGHKDLFYVLRIAAGQLSPPTTEAGLQDLIVKSEFVLKQSFASMICFWSCLWTVKASFLTFFYPLREGLTWDRRLWYTVVVFVSLSYITIIIDFPLTCGNVENNFKFQACNSARNIQLEQLSLRMSTALDILTDVSIIIIPWKITFIVQKSTKEKLATGSIISLSVFIILFAIIRVIVTNTSYTSPEPIWLELWSTIETTVAVTVISLTSLRVFMARVAALGSYDSRVLSGRAPRSTHEPSIWSSRVQRSRDGVITLDDVSQAGPEVQFGARRYRQVSNSSRASLLRKKDYGNKGTFETSNLEKATKGDIQEKLSQGHAAHMPTDDHRDTLTNMNNIAVFEEILAPHMVAISHNLCSIFILYTVSFPSDSVQANDASGINSLANAKRASQSPSKIGANDLPICLHRVGQCPTAPKPGCSDEYCQGPHHICPTQFRCVATTAFSLEDREVTLTGCHCCPLPLFVRCLNYDCRAPTGTRQCVSEKLEGCACETDEDRAERFYSEFRVQDIPVLAENEVEQDVIEVNDDGLLDAESMMQSQSDTTRTDVSSHLYWTGQEHERYTTSVMARPTIGFGLWYLYSC</sequence>
<feature type="region of interest" description="Disordered" evidence="6">
    <location>
        <begin position="1"/>
        <end position="20"/>
    </location>
</feature>
<comment type="similarity">
    <text evidence="5">Belongs to the SAT4 family.</text>
</comment>
<comment type="subcellular location">
    <subcellularLocation>
        <location evidence="1">Membrane</location>
        <topology evidence="1">Multi-pass membrane protein</topology>
    </subcellularLocation>
</comment>
<evidence type="ECO:0000256" key="3">
    <source>
        <dbReference type="ARBA" id="ARBA00022989"/>
    </source>
</evidence>
<dbReference type="InterPro" id="IPR049326">
    <property type="entry name" value="Rhodopsin_dom_fungi"/>
</dbReference>
<dbReference type="InterPro" id="IPR052337">
    <property type="entry name" value="SAT4-like"/>
</dbReference>
<feature type="transmembrane region" description="Helical" evidence="7">
    <location>
        <begin position="165"/>
        <end position="186"/>
    </location>
</feature>
<dbReference type="EMBL" id="NCSJ02000461">
    <property type="protein sequence ID" value="RFU24353.1"/>
    <property type="molecule type" value="Genomic_DNA"/>
</dbReference>
<accession>A0A3E2GUC3</accession>
<dbReference type="OrthoDB" id="444631at2759"/>
<feature type="transmembrane region" description="Helical" evidence="7">
    <location>
        <begin position="41"/>
        <end position="60"/>
    </location>
</feature>
<evidence type="ECO:0000259" key="8">
    <source>
        <dbReference type="Pfam" id="PF20684"/>
    </source>
</evidence>
<evidence type="ECO:0000256" key="1">
    <source>
        <dbReference type="ARBA" id="ARBA00004141"/>
    </source>
</evidence>
<keyword evidence="10" id="KW-1185">Reference proteome</keyword>
<evidence type="ECO:0000256" key="7">
    <source>
        <dbReference type="SAM" id="Phobius"/>
    </source>
</evidence>